<comment type="similarity">
    <text evidence="7 8">Belongs to the PINc/VapC protein family.</text>
</comment>
<evidence type="ECO:0000256" key="6">
    <source>
        <dbReference type="ARBA" id="ARBA00022842"/>
    </source>
</evidence>
<feature type="domain" description="PIN" evidence="9">
    <location>
        <begin position="2"/>
        <end position="123"/>
    </location>
</feature>
<proteinExistence type="inferred from homology"/>
<keyword evidence="11" id="KW-1185">Reference proteome</keyword>
<feature type="binding site" evidence="8">
    <location>
        <position position="5"/>
    </location>
    <ligand>
        <name>Mg(2+)</name>
        <dbReference type="ChEBI" id="CHEBI:18420"/>
    </ligand>
</feature>
<evidence type="ECO:0000256" key="8">
    <source>
        <dbReference type="HAMAP-Rule" id="MF_00265"/>
    </source>
</evidence>
<keyword evidence="8" id="KW-0800">Toxin</keyword>
<evidence type="ECO:0000256" key="7">
    <source>
        <dbReference type="ARBA" id="ARBA00038093"/>
    </source>
</evidence>
<keyword evidence="3 8" id="KW-0540">Nuclease</keyword>
<evidence type="ECO:0000256" key="1">
    <source>
        <dbReference type="ARBA" id="ARBA00001946"/>
    </source>
</evidence>
<dbReference type="GO" id="GO:0016787">
    <property type="term" value="F:hydrolase activity"/>
    <property type="evidence" value="ECO:0007669"/>
    <property type="project" value="UniProtKB-KW"/>
</dbReference>
<dbReference type="InterPro" id="IPR002716">
    <property type="entry name" value="PIN_dom"/>
</dbReference>
<comment type="caution">
    <text evidence="10">The sequence shown here is derived from an EMBL/GenBank/DDBJ whole genome shotgun (WGS) entry which is preliminary data.</text>
</comment>
<keyword evidence="5 8" id="KW-0378">Hydrolase</keyword>
<evidence type="ECO:0000256" key="3">
    <source>
        <dbReference type="ARBA" id="ARBA00022722"/>
    </source>
</evidence>
<dbReference type="EMBL" id="NRST01000001">
    <property type="protein sequence ID" value="PAW54523.1"/>
    <property type="molecule type" value="Genomic_DNA"/>
</dbReference>
<dbReference type="InterPro" id="IPR022907">
    <property type="entry name" value="VapC_family"/>
</dbReference>
<dbReference type="PANTHER" id="PTHR33653">
    <property type="entry name" value="RIBONUCLEASE VAPC2"/>
    <property type="match status" value="1"/>
</dbReference>
<dbReference type="HAMAP" id="MF_00265">
    <property type="entry name" value="VapC_Nob1"/>
    <property type="match status" value="1"/>
</dbReference>
<dbReference type="InterPro" id="IPR029060">
    <property type="entry name" value="PIN-like_dom_sf"/>
</dbReference>
<organism evidence="10 11">
    <name type="scientific">Pseudomonas moraviensis</name>
    <dbReference type="NCBI Taxonomy" id="321662"/>
    <lineage>
        <taxon>Bacteria</taxon>
        <taxon>Pseudomonadati</taxon>
        <taxon>Pseudomonadota</taxon>
        <taxon>Gammaproteobacteria</taxon>
        <taxon>Pseudomonadales</taxon>
        <taxon>Pseudomonadaceae</taxon>
        <taxon>Pseudomonas</taxon>
    </lineage>
</organism>
<dbReference type="RefSeq" id="WP_095667069.1">
    <property type="nucleotide sequence ID" value="NZ_NRSS01000004.1"/>
</dbReference>
<evidence type="ECO:0000256" key="4">
    <source>
        <dbReference type="ARBA" id="ARBA00022723"/>
    </source>
</evidence>
<dbReference type="Gene3D" id="3.40.50.1010">
    <property type="entry name" value="5'-nuclease"/>
    <property type="match status" value="1"/>
</dbReference>
<dbReference type="EC" id="3.1.-.-" evidence="8"/>
<protein>
    <recommendedName>
        <fullName evidence="8">Ribonuclease VapC</fullName>
        <shortName evidence="8">RNase VapC</shortName>
        <ecNumber evidence="8">3.1.-.-</ecNumber>
    </recommendedName>
    <alternativeName>
        <fullName evidence="8">Toxin VapC</fullName>
    </alternativeName>
</protein>
<comment type="function">
    <text evidence="8">Toxic component of a toxin-antitoxin (TA) system. An RNase.</text>
</comment>
<reference evidence="10 11" key="1">
    <citation type="submission" date="2017-08" db="EMBL/GenBank/DDBJ databases">
        <title>Draft Genome Sequence of Pseudomonas moraviensis TYU6, isolated from Taxus cuspidata by using PacBio Single-Molecule Real-Time Technology.</title>
        <authorList>
            <person name="Baek K.-H."/>
            <person name="Mishra A.K."/>
        </authorList>
    </citation>
    <scope>NUCLEOTIDE SEQUENCE [LARGE SCALE GENOMIC DNA]</scope>
    <source>
        <strain evidence="10 11">TYU6</strain>
    </source>
</reference>
<dbReference type="GO" id="GO:0090729">
    <property type="term" value="F:toxin activity"/>
    <property type="evidence" value="ECO:0007669"/>
    <property type="project" value="UniProtKB-KW"/>
</dbReference>
<dbReference type="GO" id="GO:0000287">
    <property type="term" value="F:magnesium ion binding"/>
    <property type="evidence" value="ECO:0007669"/>
    <property type="project" value="UniProtKB-UniRule"/>
</dbReference>
<evidence type="ECO:0000256" key="5">
    <source>
        <dbReference type="ARBA" id="ARBA00022801"/>
    </source>
</evidence>
<dbReference type="Proteomes" id="UP000217830">
    <property type="component" value="Unassembled WGS sequence"/>
</dbReference>
<accession>A0A2A2PGP5</accession>
<evidence type="ECO:0000313" key="11">
    <source>
        <dbReference type="Proteomes" id="UP000217830"/>
    </source>
</evidence>
<evidence type="ECO:0000259" key="9">
    <source>
        <dbReference type="Pfam" id="PF01850"/>
    </source>
</evidence>
<name>A0A2A2PGP5_9PSED</name>
<comment type="cofactor">
    <cofactor evidence="1 8">
        <name>Mg(2+)</name>
        <dbReference type="ChEBI" id="CHEBI:18420"/>
    </cofactor>
</comment>
<dbReference type="GO" id="GO:0004540">
    <property type="term" value="F:RNA nuclease activity"/>
    <property type="evidence" value="ECO:0007669"/>
    <property type="project" value="InterPro"/>
</dbReference>
<evidence type="ECO:0000256" key="2">
    <source>
        <dbReference type="ARBA" id="ARBA00022649"/>
    </source>
</evidence>
<feature type="binding site" evidence="8">
    <location>
        <position position="101"/>
    </location>
    <ligand>
        <name>Mg(2+)</name>
        <dbReference type="ChEBI" id="CHEBI:18420"/>
    </ligand>
</feature>
<dbReference type="AlphaFoldDB" id="A0A2A2PGP5"/>
<dbReference type="SUPFAM" id="SSF88723">
    <property type="entry name" value="PIN domain-like"/>
    <property type="match status" value="1"/>
</dbReference>
<dbReference type="CDD" id="cd18746">
    <property type="entry name" value="PIN_VapC4-5_FitB-like"/>
    <property type="match status" value="1"/>
</dbReference>
<dbReference type="InterPro" id="IPR050556">
    <property type="entry name" value="Type_II_TA_system_RNase"/>
</dbReference>
<gene>
    <name evidence="8" type="primary">vapC</name>
    <name evidence="10" type="ORF">CKQ80_04205</name>
</gene>
<evidence type="ECO:0000313" key="10">
    <source>
        <dbReference type="EMBL" id="PAW54523.1"/>
    </source>
</evidence>
<dbReference type="Pfam" id="PF01850">
    <property type="entry name" value="PIN"/>
    <property type="match status" value="1"/>
</dbReference>
<sequence length="136" mass="15035">MYLLDTHVISELRKPQADANVVSWAKGVIAPRLYISAITLKELETGVLRMERRDPAQGKLLRSWLTRHVMPAFEARILPVDAAVALRCASLHVPDQTNESDALIAATALVHGLTVVTRNVDDFRSSGVAVINPWEQ</sequence>
<dbReference type="PANTHER" id="PTHR33653:SF1">
    <property type="entry name" value="RIBONUCLEASE VAPC2"/>
    <property type="match status" value="1"/>
</dbReference>
<keyword evidence="2 8" id="KW-1277">Toxin-antitoxin system</keyword>
<keyword evidence="6 8" id="KW-0460">Magnesium</keyword>
<keyword evidence="4 8" id="KW-0479">Metal-binding</keyword>